<feature type="compositionally biased region" description="Polar residues" evidence="1">
    <location>
        <begin position="74"/>
        <end position="85"/>
    </location>
</feature>
<dbReference type="EMBL" id="JAJJMB010006586">
    <property type="protein sequence ID" value="KAI3934302.1"/>
    <property type="molecule type" value="Genomic_DNA"/>
</dbReference>
<evidence type="ECO:0000313" key="2">
    <source>
        <dbReference type="EMBL" id="KAI3934302.1"/>
    </source>
</evidence>
<reference evidence="2" key="1">
    <citation type="submission" date="2022-04" db="EMBL/GenBank/DDBJ databases">
        <title>A functionally conserved STORR gene fusion in Papaver species that diverged 16.8 million years ago.</title>
        <authorList>
            <person name="Catania T."/>
        </authorList>
    </citation>
    <scope>NUCLEOTIDE SEQUENCE</scope>
    <source>
        <strain evidence="2">S-188037</strain>
    </source>
</reference>
<proteinExistence type="predicted"/>
<name>A0AAD4T2W9_9MAGN</name>
<accession>A0AAD4T2W9</accession>
<gene>
    <name evidence="2" type="ORF">MKW98_009283</name>
</gene>
<protein>
    <submittedName>
        <fullName evidence="2">Uncharacterized protein</fullName>
    </submittedName>
</protein>
<comment type="caution">
    <text evidence="2">The sequence shown here is derived from an EMBL/GenBank/DDBJ whole genome shotgun (WGS) entry which is preliminary data.</text>
</comment>
<sequence>MESTKHDTTGLQTVLYDPKHDTIRILTDVDEGFLGCYAEHASVYVEYEMSLDTGTYLWDIPDKECGYNSDYNFQEGNGEETSNGQIHGGRYDDEQEEVEGTGNAKKKIKKM</sequence>
<feature type="region of interest" description="Disordered" evidence="1">
    <location>
        <begin position="74"/>
        <end position="111"/>
    </location>
</feature>
<organism evidence="2 3">
    <name type="scientific">Papaver atlanticum</name>
    <dbReference type="NCBI Taxonomy" id="357466"/>
    <lineage>
        <taxon>Eukaryota</taxon>
        <taxon>Viridiplantae</taxon>
        <taxon>Streptophyta</taxon>
        <taxon>Embryophyta</taxon>
        <taxon>Tracheophyta</taxon>
        <taxon>Spermatophyta</taxon>
        <taxon>Magnoliopsida</taxon>
        <taxon>Ranunculales</taxon>
        <taxon>Papaveraceae</taxon>
        <taxon>Papaveroideae</taxon>
        <taxon>Papaver</taxon>
    </lineage>
</organism>
<dbReference type="Proteomes" id="UP001202328">
    <property type="component" value="Unassembled WGS sequence"/>
</dbReference>
<dbReference type="AlphaFoldDB" id="A0AAD4T2W9"/>
<keyword evidence="3" id="KW-1185">Reference proteome</keyword>
<evidence type="ECO:0000313" key="3">
    <source>
        <dbReference type="Proteomes" id="UP001202328"/>
    </source>
</evidence>
<evidence type="ECO:0000256" key="1">
    <source>
        <dbReference type="SAM" id="MobiDB-lite"/>
    </source>
</evidence>